<sequence length="142" mass="17034">MEQITNGITKRLLDLWPEITVYSEQIEQGFIEPAFFVRQIDSSQQRGVNRRYIRSAMYDIHFFPDRQGTELKRECERVCDDLYEKMEYIKWDGTTYRGTGMRAEIVDDVLHFFLSFKVHLMRLKVAGPTMQHLEQEEYVRND</sequence>
<evidence type="ECO:0000313" key="2">
    <source>
        <dbReference type="Proteomes" id="UP001575622"/>
    </source>
</evidence>
<dbReference type="EMBL" id="JBHDLN010000001">
    <property type="protein sequence ID" value="MFB0840961.1"/>
    <property type="molecule type" value="Genomic_DNA"/>
</dbReference>
<dbReference type="Pfam" id="PF20765">
    <property type="entry name" value="Phage_tail_terminator_8"/>
    <property type="match status" value="1"/>
</dbReference>
<dbReference type="RefSeq" id="WP_373948292.1">
    <property type="nucleotide sequence ID" value="NZ_JBHDLN010000001.1"/>
</dbReference>
<dbReference type="InterPro" id="IPR049254">
    <property type="entry name" value="Phage_tail_terminator"/>
</dbReference>
<name>A0ABV4UV16_9BACL</name>
<reference evidence="1 2" key="1">
    <citation type="submission" date="2024-09" db="EMBL/GenBank/DDBJ databases">
        <authorList>
            <person name="Makale K.P.P."/>
            <person name="Makhzoum A."/>
            <person name="Rantong G."/>
            <person name="Rahube T.O."/>
        </authorList>
    </citation>
    <scope>NUCLEOTIDE SEQUENCE [LARGE SCALE GENOMIC DNA]</scope>
    <source>
        <strain evidence="1 2">KM_D13</strain>
    </source>
</reference>
<proteinExistence type="predicted"/>
<dbReference type="Proteomes" id="UP001575622">
    <property type="component" value="Unassembled WGS sequence"/>
</dbReference>
<comment type="caution">
    <text evidence="1">The sequence shown here is derived from an EMBL/GenBank/DDBJ whole genome shotgun (WGS) entry which is preliminary data.</text>
</comment>
<accession>A0ABV4UV16</accession>
<evidence type="ECO:0000313" key="1">
    <source>
        <dbReference type="EMBL" id="MFB0840961.1"/>
    </source>
</evidence>
<protein>
    <submittedName>
        <fullName evidence="1">DUF6838 family protein</fullName>
    </submittedName>
</protein>
<keyword evidence="2" id="KW-1185">Reference proteome</keyword>
<gene>
    <name evidence="1" type="ORF">ACEU3E_02150</name>
</gene>
<organism evidence="1 2">
    <name type="scientific">Paenibacillus oleatilyticus</name>
    <dbReference type="NCBI Taxonomy" id="2594886"/>
    <lineage>
        <taxon>Bacteria</taxon>
        <taxon>Bacillati</taxon>
        <taxon>Bacillota</taxon>
        <taxon>Bacilli</taxon>
        <taxon>Bacillales</taxon>
        <taxon>Paenibacillaceae</taxon>
        <taxon>Paenibacillus</taxon>
    </lineage>
</organism>